<dbReference type="STRING" id="926566.Terro_2577"/>
<evidence type="ECO:0000256" key="9">
    <source>
        <dbReference type="RuleBase" id="RU366031"/>
    </source>
</evidence>
<accession>I3ZHV1</accession>
<keyword evidence="4 9" id="KW-0456">Lyase</keyword>
<organism evidence="11 12">
    <name type="scientific">Terriglobus roseus (strain DSM 18391 / NRRL B-41598 / KBS 63)</name>
    <dbReference type="NCBI Taxonomy" id="926566"/>
    <lineage>
        <taxon>Bacteria</taxon>
        <taxon>Pseudomonadati</taxon>
        <taxon>Acidobacteriota</taxon>
        <taxon>Terriglobia</taxon>
        <taxon>Terriglobales</taxon>
        <taxon>Acidobacteriaceae</taxon>
        <taxon>Terriglobus</taxon>
    </lineage>
</organism>
<dbReference type="SUPFAM" id="SSF69618">
    <property type="entry name" value="HemD-like"/>
    <property type="match status" value="1"/>
</dbReference>
<evidence type="ECO:0000256" key="3">
    <source>
        <dbReference type="ARBA" id="ARBA00013109"/>
    </source>
</evidence>
<dbReference type="InterPro" id="IPR039793">
    <property type="entry name" value="UROS/Hem4"/>
</dbReference>
<proteinExistence type="inferred from homology"/>
<dbReference type="AlphaFoldDB" id="I3ZHV1"/>
<dbReference type="CDD" id="cd06578">
    <property type="entry name" value="HemD"/>
    <property type="match status" value="1"/>
</dbReference>
<dbReference type="Pfam" id="PF02602">
    <property type="entry name" value="HEM4"/>
    <property type="match status" value="1"/>
</dbReference>
<dbReference type="GO" id="GO:0006782">
    <property type="term" value="P:protoporphyrinogen IX biosynthetic process"/>
    <property type="evidence" value="ECO:0007669"/>
    <property type="project" value="UniProtKB-UniRule"/>
</dbReference>
<dbReference type="KEGG" id="trs:Terro_2577"/>
<reference evidence="11 12" key="1">
    <citation type="submission" date="2012-06" db="EMBL/GenBank/DDBJ databases">
        <title>Complete genome of Terriglobus roseus DSM 18391.</title>
        <authorList>
            <consortium name="US DOE Joint Genome Institute (JGI-PGF)"/>
            <person name="Lucas S."/>
            <person name="Copeland A."/>
            <person name="Lapidus A."/>
            <person name="Glavina del Rio T."/>
            <person name="Dalin E."/>
            <person name="Tice H."/>
            <person name="Bruce D."/>
            <person name="Goodwin L."/>
            <person name="Pitluck S."/>
            <person name="Peters L."/>
            <person name="Mikhailova N."/>
            <person name="Munk A.C.C."/>
            <person name="Kyrpides N."/>
            <person name="Mavromatis K."/>
            <person name="Ivanova N."/>
            <person name="Brettin T."/>
            <person name="Detter J.C."/>
            <person name="Han C."/>
            <person name="Larimer F."/>
            <person name="Land M."/>
            <person name="Hauser L."/>
            <person name="Markowitz V."/>
            <person name="Cheng J.-F."/>
            <person name="Hugenholtz P."/>
            <person name="Woyke T."/>
            <person name="Wu D."/>
            <person name="Brambilla E."/>
            <person name="Klenk H.-P."/>
            <person name="Eisen J.A."/>
        </authorList>
    </citation>
    <scope>NUCLEOTIDE SEQUENCE [LARGE SCALE GENOMIC DNA]</scope>
    <source>
        <strain evidence="12">DSM 18391 / NRRL B-41598 / KBS 63</strain>
    </source>
</reference>
<name>I3ZHV1_TERRK</name>
<keyword evidence="5 9" id="KW-0627">Porphyrin biosynthesis</keyword>
<evidence type="ECO:0000256" key="1">
    <source>
        <dbReference type="ARBA" id="ARBA00004772"/>
    </source>
</evidence>
<comment type="pathway">
    <text evidence="1 9">Porphyrin-containing compound metabolism; protoporphyrin-IX biosynthesis; coproporphyrinogen-III from 5-aminolevulinate: step 3/4.</text>
</comment>
<dbReference type="InterPro" id="IPR036108">
    <property type="entry name" value="4pyrrol_syn_uPrphyn_synt_sf"/>
</dbReference>
<feature type="domain" description="Tetrapyrrole biosynthesis uroporphyrinogen III synthase" evidence="10">
    <location>
        <begin position="17"/>
        <end position="237"/>
    </location>
</feature>
<evidence type="ECO:0000256" key="6">
    <source>
        <dbReference type="ARBA" id="ARBA00037589"/>
    </source>
</evidence>
<evidence type="ECO:0000256" key="5">
    <source>
        <dbReference type="ARBA" id="ARBA00023244"/>
    </source>
</evidence>
<dbReference type="HOGENOM" id="CLU_011276_9_5_0"/>
<evidence type="ECO:0000259" key="10">
    <source>
        <dbReference type="Pfam" id="PF02602"/>
    </source>
</evidence>
<dbReference type="PANTHER" id="PTHR38042:SF1">
    <property type="entry name" value="UROPORPHYRINOGEN-III SYNTHASE, CHLOROPLASTIC"/>
    <property type="match status" value="1"/>
</dbReference>
<keyword evidence="12" id="KW-1185">Reference proteome</keyword>
<evidence type="ECO:0000256" key="8">
    <source>
        <dbReference type="ARBA" id="ARBA00048617"/>
    </source>
</evidence>
<dbReference type="GO" id="GO:0006780">
    <property type="term" value="P:uroporphyrinogen III biosynthetic process"/>
    <property type="evidence" value="ECO:0007669"/>
    <property type="project" value="UniProtKB-UniRule"/>
</dbReference>
<comment type="function">
    <text evidence="6 9">Catalyzes cyclization of the linear tetrapyrrole, hydroxymethylbilane, to the macrocyclic uroporphyrinogen III.</text>
</comment>
<protein>
    <recommendedName>
        <fullName evidence="7 9">Uroporphyrinogen-III synthase</fullName>
        <ecNumber evidence="3 9">4.2.1.75</ecNumber>
    </recommendedName>
</protein>
<dbReference type="Gene3D" id="3.40.50.10090">
    <property type="match status" value="2"/>
</dbReference>
<evidence type="ECO:0000313" key="11">
    <source>
        <dbReference type="EMBL" id="AFL88819.1"/>
    </source>
</evidence>
<comment type="similarity">
    <text evidence="2 9">Belongs to the uroporphyrinogen-III synthase family.</text>
</comment>
<evidence type="ECO:0000313" key="12">
    <source>
        <dbReference type="Proteomes" id="UP000006056"/>
    </source>
</evidence>
<dbReference type="EMBL" id="CP003379">
    <property type="protein sequence ID" value="AFL88819.1"/>
    <property type="molecule type" value="Genomic_DNA"/>
</dbReference>
<dbReference type="UniPathway" id="UPA00251">
    <property type="reaction ID" value="UER00320"/>
</dbReference>
<dbReference type="eggNOG" id="COG1587">
    <property type="taxonomic scope" value="Bacteria"/>
</dbReference>
<evidence type="ECO:0000256" key="4">
    <source>
        <dbReference type="ARBA" id="ARBA00023239"/>
    </source>
</evidence>
<sequence length="249" mass="26054">MAARVLVTRAPHQASALGDALIAHGLRVVSIPTIALTPPADDYATLDRELTQLDEYDWILFTSANAVAVFAERLEDQAVPLSCGIASIGAATTKALREAGFPVRLQAQTAIAESLAKSLLPHAKGSKMLLVRAEQGRDILIETLTAAGAEVTLAPAYRSVIPMESVDRLKRELPNVHAITFTSSSAVQNLFALLDAAKVGLPPSVVLASIGPITTATLQELGHKATIEARDASVAALAVAVATALRNQA</sequence>
<dbReference type="GO" id="GO:0004852">
    <property type="term" value="F:uroporphyrinogen-III synthase activity"/>
    <property type="evidence" value="ECO:0007669"/>
    <property type="project" value="UniProtKB-UniRule"/>
</dbReference>
<evidence type="ECO:0000256" key="2">
    <source>
        <dbReference type="ARBA" id="ARBA00008133"/>
    </source>
</evidence>
<dbReference type="RefSeq" id="WP_014786177.1">
    <property type="nucleotide sequence ID" value="NC_018014.1"/>
</dbReference>
<dbReference type="EC" id="4.2.1.75" evidence="3 9"/>
<comment type="catalytic activity">
    <reaction evidence="8 9">
        <text>hydroxymethylbilane = uroporphyrinogen III + H2O</text>
        <dbReference type="Rhea" id="RHEA:18965"/>
        <dbReference type="ChEBI" id="CHEBI:15377"/>
        <dbReference type="ChEBI" id="CHEBI:57308"/>
        <dbReference type="ChEBI" id="CHEBI:57845"/>
        <dbReference type="EC" id="4.2.1.75"/>
    </reaction>
</comment>
<gene>
    <name evidence="11" type="ordered locus">Terro_2577</name>
</gene>
<dbReference type="OrthoDB" id="9815856at2"/>
<dbReference type="PANTHER" id="PTHR38042">
    <property type="entry name" value="UROPORPHYRINOGEN-III SYNTHASE, CHLOROPLASTIC"/>
    <property type="match status" value="1"/>
</dbReference>
<dbReference type="InterPro" id="IPR003754">
    <property type="entry name" value="4pyrrol_synth_uPrphyn_synth"/>
</dbReference>
<dbReference type="Proteomes" id="UP000006056">
    <property type="component" value="Chromosome"/>
</dbReference>
<evidence type="ECO:0000256" key="7">
    <source>
        <dbReference type="ARBA" id="ARBA00040167"/>
    </source>
</evidence>